<proteinExistence type="predicted"/>
<dbReference type="EMBL" id="AWQQ01000047">
    <property type="protein sequence ID" value="PHJ38648.1"/>
    <property type="molecule type" value="Genomic_DNA"/>
</dbReference>
<sequence length="89" mass="10156">MNGTLNKWVNSFDDQKRELFVNTLFQIIQATNASTFYDLTGDWPKKAVAVLGAIRDIDDETRKFVFQTIRALFALAVKNIREIGSENSQ</sequence>
<comment type="caution">
    <text evidence="1">The sequence shown here is derived from an EMBL/GenBank/DDBJ whole genome shotgun (WGS) entry which is preliminary data.</text>
</comment>
<reference evidence="1 2" key="1">
    <citation type="submission" date="2013-09" db="EMBL/GenBank/DDBJ databases">
        <title>Biodegradation of hydrocarbons in the deep terrestrial subsurface : characterization of a microbial consortium composed of two Desulfotomaculum species originating from a deep geological formation.</title>
        <authorList>
            <person name="Aullo T."/>
            <person name="Berlendis S."/>
            <person name="Lascourreges J.-F."/>
            <person name="Dessort D."/>
            <person name="Saint-Laurent S."/>
            <person name="Schraauwers B."/>
            <person name="Mas J."/>
            <person name="Magot M."/>
            <person name="Ranchou-Peyruse A."/>
        </authorList>
    </citation>
    <scope>NUCLEOTIDE SEQUENCE [LARGE SCALE GENOMIC DNA]</scope>
    <source>
        <strain evidence="1 2">Bs107</strain>
    </source>
</reference>
<organism evidence="1 2">
    <name type="scientific">Desulforamulus profundi</name>
    <dbReference type="NCBI Taxonomy" id="1383067"/>
    <lineage>
        <taxon>Bacteria</taxon>
        <taxon>Bacillati</taxon>
        <taxon>Bacillota</taxon>
        <taxon>Clostridia</taxon>
        <taxon>Eubacteriales</taxon>
        <taxon>Peptococcaceae</taxon>
        <taxon>Desulforamulus</taxon>
    </lineage>
</organism>
<protein>
    <submittedName>
        <fullName evidence="1">Uncharacterized protein</fullName>
    </submittedName>
</protein>
<name>A0A2C6MES8_9FIRM</name>
<accession>A0A2C6MES8</accession>
<keyword evidence="2" id="KW-1185">Reference proteome</keyword>
<dbReference type="Proteomes" id="UP000222564">
    <property type="component" value="Unassembled WGS sequence"/>
</dbReference>
<dbReference type="RefSeq" id="WP_238473017.1">
    <property type="nucleotide sequence ID" value="NZ_AWQQ01000047.1"/>
</dbReference>
<gene>
    <name evidence="1" type="ORF">P378_08955</name>
</gene>
<dbReference type="AlphaFoldDB" id="A0A2C6MES8"/>
<evidence type="ECO:0000313" key="1">
    <source>
        <dbReference type="EMBL" id="PHJ38648.1"/>
    </source>
</evidence>
<evidence type="ECO:0000313" key="2">
    <source>
        <dbReference type="Proteomes" id="UP000222564"/>
    </source>
</evidence>